<proteinExistence type="predicted"/>
<protein>
    <submittedName>
        <fullName evidence="6">4-hydroxymandelate oxidase</fullName>
    </submittedName>
</protein>
<dbReference type="AlphaFoldDB" id="A0A6V8Q1A9"/>
<reference evidence="6 7" key="1">
    <citation type="journal article" date="2020" name="Front. Microbiol.">
        <title>Single-cell genomics of novel Actinobacteria with the Wood-Ljungdahl pathway discovered in a serpentinizing system.</title>
        <authorList>
            <person name="Merino N."/>
            <person name="Kawai M."/>
            <person name="Boyd E.S."/>
            <person name="Colman D.R."/>
            <person name="McGlynn S.E."/>
            <person name="Nealson K.H."/>
            <person name="Kurokawa K."/>
            <person name="Hongoh Y."/>
        </authorList>
    </citation>
    <scope>NUCLEOTIDE SEQUENCE [LARGE SCALE GENOMIC DNA]</scope>
    <source>
        <strain evidence="6 7">S44</strain>
    </source>
</reference>
<keyword evidence="4" id="KW-0560">Oxidoreductase</keyword>
<dbReference type="Proteomes" id="UP000561271">
    <property type="component" value="Unassembled WGS sequence"/>
</dbReference>
<name>A0A6V8Q1A9_9ACTN</name>
<dbReference type="PANTHER" id="PTHR10578">
    <property type="entry name" value="S -2-HYDROXY-ACID OXIDASE-RELATED"/>
    <property type="match status" value="1"/>
</dbReference>
<evidence type="ECO:0000256" key="4">
    <source>
        <dbReference type="ARBA" id="ARBA00023002"/>
    </source>
</evidence>
<comment type="cofactor">
    <cofactor evidence="1">
        <name>FMN</name>
        <dbReference type="ChEBI" id="CHEBI:58210"/>
    </cofactor>
</comment>
<comment type="caution">
    <text evidence="6">The sequence shown here is derived from an EMBL/GenBank/DDBJ whole genome shotgun (WGS) entry which is preliminary data.</text>
</comment>
<evidence type="ECO:0000256" key="1">
    <source>
        <dbReference type="ARBA" id="ARBA00001917"/>
    </source>
</evidence>
<evidence type="ECO:0000256" key="3">
    <source>
        <dbReference type="ARBA" id="ARBA00022643"/>
    </source>
</evidence>
<organism evidence="6 7">
    <name type="scientific">Candidatus Hakubella thermalkaliphila</name>
    <dbReference type="NCBI Taxonomy" id="2754717"/>
    <lineage>
        <taxon>Bacteria</taxon>
        <taxon>Bacillati</taxon>
        <taxon>Actinomycetota</taxon>
        <taxon>Actinomycetota incertae sedis</taxon>
        <taxon>Candidatus Hakubellales</taxon>
        <taxon>Candidatus Hakubellaceae</taxon>
        <taxon>Candidatus Hakubella</taxon>
    </lineage>
</organism>
<sequence length="72" mass="7482">ADGGIRSGIDVLKMLALGANAVLIGRPALWGAFGGGSAGVKLIIEKMTAQLRHGMLMTGCVNIKAVDYHVIY</sequence>
<dbReference type="InterPro" id="IPR013785">
    <property type="entry name" value="Aldolase_TIM"/>
</dbReference>
<evidence type="ECO:0000256" key="2">
    <source>
        <dbReference type="ARBA" id="ARBA00022630"/>
    </source>
</evidence>
<dbReference type="GO" id="GO:0016491">
    <property type="term" value="F:oxidoreductase activity"/>
    <property type="evidence" value="ECO:0007669"/>
    <property type="project" value="UniProtKB-KW"/>
</dbReference>
<dbReference type="PROSITE" id="PS51349">
    <property type="entry name" value="FMN_HYDROXY_ACID_DH_2"/>
    <property type="match status" value="1"/>
</dbReference>
<evidence type="ECO:0000313" key="7">
    <source>
        <dbReference type="Proteomes" id="UP000561271"/>
    </source>
</evidence>
<dbReference type="PANTHER" id="PTHR10578:SF107">
    <property type="entry name" value="2-HYDROXYACID OXIDASE 1"/>
    <property type="match status" value="1"/>
</dbReference>
<dbReference type="SUPFAM" id="SSF51395">
    <property type="entry name" value="FMN-linked oxidoreductases"/>
    <property type="match status" value="1"/>
</dbReference>
<feature type="domain" description="FMN hydroxy acid dehydrogenase" evidence="5">
    <location>
        <begin position="1"/>
        <end position="72"/>
    </location>
</feature>
<dbReference type="InterPro" id="IPR000262">
    <property type="entry name" value="FMN-dep_DH"/>
</dbReference>
<accession>A0A6V8Q1A9</accession>
<evidence type="ECO:0000259" key="5">
    <source>
        <dbReference type="PROSITE" id="PS51349"/>
    </source>
</evidence>
<keyword evidence="2" id="KW-0285">Flavoprotein</keyword>
<dbReference type="EMBL" id="BLSC01000462">
    <property type="protein sequence ID" value="GFP38273.1"/>
    <property type="molecule type" value="Genomic_DNA"/>
</dbReference>
<keyword evidence="3" id="KW-0288">FMN</keyword>
<dbReference type="Gene3D" id="3.20.20.70">
    <property type="entry name" value="Aldolase class I"/>
    <property type="match status" value="1"/>
</dbReference>
<dbReference type="Pfam" id="PF01070">
    <property type="entry name" value="FMN_dh"/>
    <property type="match status" value="1"/>
</dbReference>
<dbReference type="InterPro" id="IPR037396">
    <property type="entry name" value="FMN_HAD"/>
</dbReference>
<dbReference type="RefSeq" id="WP_176232266.1">
    <property type="nucleotide sequence ID" value="NZ_BLSC01000462.1"/>
</dbReference>
<feature type="non-terminal residue" evidence="6">
    <location>
        <position position="1"/>
    </location>
</feature>
<gene>
    <name evidence="6" type="ORF">HKBW3S44_01953</name>
</gene>
<evidence type="ECO:0000313" key="6">
    <source>
        <dbReference type="EMBL" id="GFP38273.1"/>
    </source>
</evidence>